<protein>
    <recommendedName>
        <fullName evidence="3">CST complex subunit STN1</fullName>
    </recommendedName>
    <alternativeName>
        <fullName evidence="8">Suppressor of cdc thirteen homolog</fullName>
    </alternativeName>
</protein>
<feature type="compositionally biased region" description="Basic and acidic residues" evidence="9">
    <location>
        <begin position="230"/>
        <end position="239"/>
    </location>
</feature>
<proteinExistence type="predicted"/>
<feature type="region of interest" description="Disordered" evidence="9">
    <location>
        <begin position="194"/>
        <end position="239"/>
    </location>
</feature>
<evidence type="ECO:0000313" key="11">
    <source>
        <dbReference type="EMBL" id="KAF2737101.1"/>
    </source>
</evidence>
<evidence type="ECO:0000256" key="8">
    <source>
        <dbReference type="ARBA" id="ARBA00030039"/>
    </source>
</evidence>
<dbReference type="PANTHER" id="PTHR13989:SF33">
    <property type="entry name" value="CST COMPLEX SUBUNIT STN1"/>
    <property type="match status" value="1"/>
</dbReference>
<reference evidence="11" key="1">
    <citation type="journal article" date="2020" name="Stud. Mycol.">
        <title>101 Dothideomycetes genomes: a test case for predicting lifestyles and emergence of pathogens.</title>
        <authorList>
            <person name="Haridas S."/>
            <person name="Albert R."/>
            <person name="Binder M."/>
            <person name="Bloem J."/>
            <person name="Labutti K."/>
            <person name="Salamov A."/>
            <person name="Andreopoulos B."/>
            <person name="Baker S."/>
            <person name="Barry K."/>
            <person name="Bills G."/>
            <person name="Bluhm B."/>
            <person name="Cannon C."/>
            <person name="Castanera R."/>
            <person name="Culley D."/>
            <person name="Daum C."/>
            <person name="Ezra D."/>
            <person name="Gonzalez J."/>
            <person name="Henrissat B."/>
            <person name="Kuo A."/>
            <person name="Liang C."/>
            <person name="Lipzen A."/>
            <person name="Lutzoni F."/>
            <person name="Magnuson J."/>
            <person name="Mondo S."/>
            <person name="Nolan M."/>
            <person name="Ohm R."/>
            <person name="Pangilinan J."/>
            <person name="Park H.-J."/>
            <person name="Ramirez L."/>
            <person name="Alfaro M."/>
            <person name="Sun H."/>
            <person name="Tritt A."/>
            <person name="Yoshinaga Y."/>
            <person name="Zwiers L.-H."/>
            <person name="Turgeon B."/>
            <person name="Goodwin S."/>
            <person name="Spatafora J."/>
            <person name="Crous P."/>
            <person name="Grigoriev I."/>
        </authorList>
    </citation>
    <scope>NUCLEOTIDE SEQUENCE</scope>
    <source>
        <strain evidence="11">CBS 125425</strain>
    </source>
</reference>
<feature type="compositionally biased region" description="Basic and acidic residues" evidence="9">
    <location>
        <begin position="208"/>
        <end position="222"/>
    </location>
</feature>
<dbReference type="InterPro" id="IPR018856">
    <property type="entry name" value="Stn1_N"/>
</dbReference>
<evidence type="ECO:0000256" key="1">
    <source>
        <dbReference type="ARBA" id="ARBA00004123"/>
    </source>
</evidence>
<accession>A0A9P4V559</accession>
<evidence type="ECO:0000256" key="9">
    <source>
        <dbReference type="SAM" id="MobiDB-lite"/>
    </source>
</evidence>
<dbReference type="PANTHER" id="PTHR13989">
    <property type="entry name" value="REPLICATION PROTEIN A-RELATED"/>
    <property type="match status" value="1"/>
</dbReference>
<feature type="domain" description="CST complex subunit Stn1 N-terminal" evidence="10">
    <location>
        <begin position="24"/>
        <end position="220"/>
    </location>
</feature>
<comment type="caution">
    <text evidence="11">The sequence shown here is derived from an EMBL/GenBank/DDBJ whole genome shotgun (WGS) entry which is preliminary data.</text>
</comment>
<dbReference type="CDD" id="cd03524">
    <property type="entry name" value="RPA2_OBF_family"/>
    <property type="match status" value="1"/>
</dbReference>
<dbReference type="InterPro" id="IPR040260">
    <property type="entry name" value="RFA2-like"/>
</dbReference>
<dbReference type="Proteomes" id="UP000799444">
    <property type="component" value="Unassembled WGS sequence"/>
</dbReference>
<sequence>MSTTTPVPSYRLFPAYCFEASPTYNAWVKLFVADVHALRSEPDFATQKIYFFLNHPVRFVCVVGAVVAIDDINTKYTILTIDDGSGATVEVKIVRLTPDTYNPVEFPSNTVVDNVHVVSRLGVFEVTVNHQPLDIGTVIKAKCTISEFRSQKQLELKRVWIVRTTNEEAEAWAETAAWKKQVLSTPWRLTSREHKQITDGINSKKQKAQQEEQLRAERDFKSKERRKARGERMAAREIKLESRRRKEELMMNAGSLI</sequence>
<dbReference type="Gene3D" id="2.40.50.140">
    <property type="entry name" value="Nucleic acid-binding proteins"/>
    <property type="match status" value="1"/>
</dbReference>
<dbReference type="GO" id="GO:0000781">
    <property type="term" value="C:chromosome, telomeric region"/>
    <property type="evidence" value="ECO:0007669"/>
    <property type="project" value="UniProtKB-SubCell"/>
</dbReference>
<dbReference type="OrthoDB" id="77828at2759"/>
<evidence type="ECO:0000256" key="7">
    <source>
        <dbReference type="ARBA" id="ARBA00023242"/>
    </source>
</evidence>
<dbReference type="GO" id="GO:0003677">
    <property type="term" value="F:DNA binding"/>
    <property type="evidence" value="ECO:0007669"/>
    <property type="project" value="UniProtKB-KW"/>
</dbReference>
<dbReference type="InterPro" id="IPR012340">
    <property type="entry name" value="NA-bd_OB-fold"/>
</dbReference>
<dbReference type="AlphaFoldDB" id="A0A9P4V559"/>
<keyword evidence="4" id="KW-0158">Chromosome</keyword>
<dbReference type="SUPFAM" id="SSF50249">
    <property type="entry name" value="Nucleic acid-binding proteins"/>
    <property type="match status" value="1"/>
</dbReference>
<keyword evidence="7" id="KW-0539">Nucleus</keyword>
<dbReference type="GO" id="GO:0005634">
    <property type="term" value="C:nucleus"/>
    <property type="evidence" value="ECO:0007669"/>
    <property type="project" value="UniProtKB-SubCell"/>
</dbReference>
<evidence type="ECO:0000256" key="4">
    <source>
        <dbReference type="ARBA" id="ARBA00022454"/>
    </source>
</evidence>
<keyword evidence="5" id="KW-0779">Telomere</keyword>
<keyword evidence="6" id="KW-0238">DNA-binding</keyword>
<dbReference type="EMBL" id="ML996119">
    <property type="protein sequence ID" value="KAF2737101.1"/>
    <property type="molecule type" value="Genomic_DNA"/>
</dbReference>
<organism evidence="11 12">
    <name type="scientific">Polyplosphaeria fusca</name>
    <dbReference type="NCBI Taxonomy" id="682080"/>
    <lineage>
        <taxon>Eukaryota</taxon>
        <taxon>Fungi</taxon>
        <taxon>Dikarya</taxon>
        <taxon>Ascomycota</taxon>
        <taxon>Pezizomycotina</taxon>
        <taxon>Dothideomycetes</taxon>
        <taxon>Pleosporomycetidae</taxon>
        <taxon>Pleosporales</taxon>
        <taxon>Tetraplosphaeriaceae</taxon>
        <taxon>Polyplosphaeria</taxon>
    </lineage>
</organism>
<evidence type="ECO:0000256" key="3">
    <source>
        <dbReference type="ARBA" id="ARBA00017411"/>
    </source>
</evidence>
<evidence type="ECO:0000256" key="2">
    <source>
        <dbReference type="ARBA" id="ARBA00004574"/>
    </source>
</evidence>
<evidence type="ECO:0000256" key="5">
    <source>
        <dbReference type="ARBA" id="ARBA00022895"/>
    </source>
</evidence>
<comment type="subcellular location">
    <subcellularLocation>
        <location evidence="2">Chromosome</location>
        <location evidence="2">Telomere</location>
    </subcellularLocation>
    <subcellularLocation>
        <location evidence="1">Nucleus</location>
    </subcellularLocation>
</comment>
<dbReference type="Pfam" id="PF10451">
    <property type="entry name" value="Stn1"/>
    <property type="match status" value="1"/>
</dbReference>
<name>A0A9P4V559_9PLEO</name>
<evidence type="ECO:0000259" key="10">
    <source>
        <dbReference type="Pfam" id="PF10451"/>
    </source>
</evidence>
<evidence type="ECO:0000256" key="6">
    <source>
        <dbReference type="ARBA" id="ARBA00023125"/>
    </source>
</evidence>
<gene>
    <name evidence="11" type="ORF">EJ04DRAFT_431724</name>
</gene>
<evidence type="ECO:0000313" key="12">
    <source>
        <dbReference type="Proteomes" id="UP000799444"/>
    </source>
</evidence>
<keyword evidence="12" id="KW-1185">Reference proteome</keyword>